<gene>
    <name evidence="3" type="ORF">J8F10_03515</name>
</gene>
<feature type="region of interest" description="Disordered" evidence="1">
    <location>
        <begin position="41"/>
        <end position="61"/>
    </location>
</feature>
<dbReference type="EMBL" id="JAGKQQ010000001">
    <property type="protein sequence ID" value="MBP3954365.1"/>
    <property type="molecule type" value="Genomic_DNA"/>
</dbReference>
<comment type="caution">
    <text evidence="3">The sequence shown here is derived from an EMBL/GenBank/DDBJ whole genome shotgun (WGS) entry which is preliminary data.</text>
</comment>
<sequence length="61" mass="6936">MTIWTFFDSHCFLAFLALCSTYYLCVRLIRMVMVLARGWPTPPLDADGEVVRPEKPEGEAA</sequence>
<feature type="compositionally biased region" description="Basic and acidic residues" evidence="1">
    <location>
        <begin position="49"/>
        <end position="61"/>
    </location>
</feature>
<keyword evidence="4" id="KW-1185">Reference proteome</keyword>
<name>A0ABS5BM37_9BACT</name>
<keyword evidence="2" id="KW-0812">Transmembrane</keyword>
<feature type="transmembrane region" description="Helical" evidence="2">
    <location>
        <begin position="12"/>
        <end position="29"/>
    </location>
</feature>
<evidence type="ECO:0000313" key="3">
    <source>
        <dbReference type="EMBL" id="MBP3954365.1"/>
    </source>
</evidence>
<proteinExistence type="predicted"/>
<evidence type="ECO:0000256" key="2">
    <source>
        <dbReference type="SAM" id="Phobius"/>
    </source>
</evidence>
<dbReference type="Proteomes" id="UP000676565">
    <property type="component" value="Unassembled WGS sequence"/>
</dbReference>
<dbReference type="RefSeq" id="WP_210652501.1">
    <property type="nucleotide sequence ID" value="NZ_JAGKQQ010000001.1"/>
</dbReference>
<reference evidence="3 4" key="1">
    <citation type="submission" date="2021-04" db="EMBL/GenBank/DDBJ databases">
        <authorList>
            <person name="Ivanova A."/>
        </authorList>
    </citation>
    <scope>NUCLEOTIDE SEQUENCE [LARGE SCALE GENOMIC DNA]</scope>
    <source>
        <strain evidence="3 4">G18</strain>
    </source>
</reference>
<protein>
    <submittedName>
        <fullName evidence="3">Uncharacterized protein</fullName>
    </submittedName>
</protein>
<organism evidence="3 4">
    <name type="scientific">Gemmata palustris</name>
    <dbReference type="NCBI Taxonomy" id="2822762"/>
    <lineage>
        <taxon>Bacteria</taxon>
        <taxon>Pseudomonadati</taxon>
        <taxon>Planctomycetota</taxon>
        <taxon>Planctomycetia</taxon>
        <taxon>Gemmatales</taxon>
        <taxon>Gemmataceae</taxon>
        <taxon>Gemmata</taxon>
    </lineage>
</organism>
<accession>A0ABS5BM37</accession>
<evidence type="ECO:0000313" key="4">
    <source>
        <dbReference type="Proteomes" id="UP000676565"/>
    </source>
</evidence>
<evidence type="ECO:0000256" key="1">
    <source>
        <dbReference type="SAM" id="MobiDB-lite"/>
    </source>
</evidence>
<keyword evidence="2" id="KW-0472">Membrane</keyword>
<keyword evidence="2" id="KW-1133">Transmembrane helix</keyword>